<dbReference type="GO" id="GO:0005886">
    <property type="term" value="C:plasma membrane"/>
    <property type="evidence" value="ECO:0007669"/>
    <property type="project" value="UniProtKB-SubCell"/>
</dbReference>
<feature type="transmembrane region" description="Helical" evidence="7">
    <location>
        <begin position="66"/>
        <end position="86"/>
    </location>
</feature>
<dbReference type="PANTHER" id="PTHR34582">
    <property type="entry name" value="UPF0702 TRANSMEMBRANE PROTEIN YCAP"/>
    <property type="match status" value="1"/>
</dbReference>
<keyword evidence="3" id="KW-1003">Cell membrane</keyword>
<keyword evidence="6 7" id="KW-0472">Membrane</keyword>
<dbReference type="Proteomes" id="UP000462066">
    <property type="component" value="Unassembled WGS sequence"/>
</dbReference>
<dbReference type="Gene3D" id="3.30.240.20">
    <property type="entry name" value="bsu07140 like domains"/>
    <property type="match status" value="1"/>
</dbReference>
<evidence type="ECO:0000256" key="1">
    <source>
        <dbReference type="ARBA" id="ARBA00004651"/>
    </source>
</evidence>
<name>A0A7V8K6X1_9GAMM</name>
<evidence type="ECO:0000256" key="4">
    <source>
        <dbReference type="ARBA" id="ARBA00022692"/>
    </source>
</evidence>
<reference evidence="9 10" key="1">
    <citation type="submission" date="2017-10" db="EMBL/GenBank/DDBJ databases">
        <title>Whole genome sequencing of Pseudoxanthomonas broegbernensis DSM 12573(T).</title>
        <authorList>
            <person name="Kumar S."/>
            <person name="Bansal K."/>
            <person name="Kaur A."/>
            <person name="Patil P."/>
            <person name="Sharma S."/>
            <person name="Patil P.B."/>
        </authorList>
    </citation>
    <scope>NUCLEOTIDE SEQUENCE [LARGE SCALE GENOMIC DNA]</scope>
    <source>
        <strain evidence="9 10">DSM 12573</strain>
    </source>
</reference>
<feature type="domain" description="YetF C-terminal" evidence="8">
    <location>
        <begin position="89"/>
        <end position="157"/>
    </location>
</feature>
<comment type="caution">
    <text evidence="9">The sequence shown here is derived from an EMBL/GenBank/DDBJ whole genome shotgun (WGS) entry which is preliminary data.</text>
</comment>
<dbReference type="EMBL" id="MWIP01000007">
    <property type="protein sequence ID" value="KAF1686376.1"/>
    <property type="molecule type" value="Genomic_DNA"/>
</dbReference>
<keyword evidence="10" id="KW-1185">Reference proteome</keyword>
<dbReference type="InterPro" id="IPR007353">
    <property type="entry name" value="DUF421"/>
</dbReference>
<evidence type="ECO:0000313" key="9">
    <source>
        <dbReference type="EMBL" id="KAF1686376.1"/>
    </source>
</evidence>
<evidence type="ECO:0000256" key="2">
    <source>
        <dbReference type="ARBA" id="ARBA00006448"/>
    </source>
</evidence>
<dbReference type="InterPro" id="IPR023090">
    <property type="entry name" value="UPF0702_alpha/beta_dom_sf"/>
</dbReference>
<evidence type="ECO:0000256" key="5">
    <source>
        <dbReference type="ARBA" id="ARBA00022989"/>
    </source>
</evidence>
<accession>A0A7V8K6X1</accession>
<keyword evidence="4 7" id="KW-0812">Transmembrane</keyword>
<dbReference type="PANTHER" id="PTHR34582:SF6">
    <property type="entry name" value="UPF0702 TRANSMEMBRANE PROTEIN YCAP"/>
    <property type="match status" value="1"/>
</dbReference>
<feature type="transmembrane region" description="Helical" evidence="7">
    <location>
        <begin position="14"/>
        <end position="33"/>
    </location>
</feature>
<dbReference type="Pfam" id="PF04239">
    <property type="entry name" value="DUF421"/>
    <property type="match status" value="1"/>
</dbReference>
<evidence type="ECO:0000313" key="10">
    <source>
        <dbReference type="Proteomes" id="UP000462066"/>
    </source>
</evidence>
<evidence type="ECO:0000256" key="7">
    <source>
        <dbReference type="SAM" id="Phobius"/>
    </source>
</evidence>
<keyword evidence="5 7" id="KW-1133">Transmembrane helix</keyword>
<sequence length="170" mass="18667">MDRLFSLSGPWWEFLLRGIVVYVAVLVLVRIVGKRTVGQYTPFDMIVVVLLGTAVQNSLIGEDVSLIGGLMIAATLLGLNWLVGFFGARYRAFDAFVEGRPVVLARDGTVFHDQLRRQSVSEEDLAIALRKADCHQAADIRLAMLETSGEITVLKCERPEAGAGRGLPEH</sequence>
<evidence type="ECO:0000256" key="3">
    <source>
        <dbReference type="ARBA" id="ARBA00022475"/>
    </source>
</evidence>
<proteinExistence type="inferred from homology"/>
<organism evidence="9 10">
    <name type="scientific">Pseudoxanthomonas broegbernensis</name>
    <dbReference type="NCBI Taxonomy" id="83619"/>
    <lineage>
        <taxon>Bacteria</taxon>
        <taxon>Pseudomonadati</taxon>
        <taxon>Pseudomonadota</taxon>
        <taxon>Gammaproteobacteria</taxon>
        <taxon>Lysobacterales</taxon>
        <taxon>Lysobacteraceae</taxon>
        <taxon>Pseudoxanthomonas</taxon>
    </lineage>
</organism>
<feature type="transmembrane region" description="Helical" evidence="7">
    <location>
        <begin position="40"/>
        <end position="60"/>
    </location>
</feature>
<evidence type="ECO:0000259" key="8">
    <source>
        <dbReference type="Pfam" id="PF04239"/>
    </source>
</evidence>
<comment type="subcellular location">
    <subcellularLocation>
        <location evidence="1">Cell membrane</location>
        <topology evidence="1">Multi-pass membrane protein</topology>
    </subcellularLocation>
</comment>
<gene>
    <name evidence="9" type="ORF">B1992_08920</name>
</gene>
<comment type="similarity">
    <text evidence="2">Belongs to the UPF0702 family.</text>
</comment>
<evidence type="ECO:0000256" key="6">
    <source>
        <dbReference type="ARBA" id="ARBA00023136"/>
    </source>
</evidence>
<dbReference type="AlphaFoldDB" id="A0A7V8K6X1"/>
<protein>
    <recommendedName>
        <fullName evidence="8">YetF C-terminal domain-containing protein</fullName>
    </recommendedName>
</protein>